<organism evidence="2 3">
    <name type="scientific">Allacma fusca</name>
    <dbReference type="NCBI Taxonomy" id="39272"/>
    <lineage>
        <taxon>Eukaryota</taxon>
        <taxon>Metazoa</taxon>
        <taxon>Ecdysozoa</taxon>
        <taxon>Arthropoda</taxon>
        <taxon>Hexapoda</taxon>
        <taxon>Collembola</taxon>
        <taxon>Symphypleona</taxon>
        <taxon>Sminthuridae</taxon>
        <taxon>Allacma</taxon>
    </lineage>
</organism>
<dbReference type="GO" id="GO:0003676">
    <property type="term" value="F:nucleic acid binding"/>
    <property type="evidence" value="ECO:0007669"/>
    <property type="project" value="InterPro"/>
</dbReference>
<dbReference type="GO" id="GO:0005524">
    <property type="term" value="F:ATP binding"/>
    <property type="evidence" value="ECO:0007669"/>
    <property type="project" value="InterPro"/>
</dbReference>
<dbReference type="EMBL" id="CAJVCH010555736">
    <property type="protein sequence ID" value="CAG7830413.1"/>
    <property type="molecule type" value="Genomic_DNA"/>
</dbReference>
<dbReference type="GO" id="GO:1990918">
    <property type="term" value="P:double-strand break repair involved in meiotic recombination"/>
    <property type="evidence" value="ECO:0007669"/>
    <property type="project" value="TreeGrafter"/>
</dbReference>
<feature type="domain" description="ATP-dependent helicase C-terminal" evidence="1">
    <location>
        <begin position="1"/>
        <end position="82"/>
    </location>
</feature>
<protein>
    <recommendedName>
        <fullName evidence="1">ATP-dependent helicase C-terminal domain-containing protein</fullName>
    </recommendedName>
</protein>
<dbReference type="GO" id="GO:0006289">
    <property type="term" value="P:nucleotide-excision repair"/>
    <property type="evidence" value="ECO:0007669"/>
    <property type="project" value="TreeGrafter"/>
</dbReference>
<sequence length="82" mass="9260">MRGKLSEGIEFRDNHARALVTIGIPFAPTKDLSLEAKREYQEQRAGSNGDILGDWEWYCSNAFKALNQAIGRSIRHPQDWGA</sequence>
<dbReference type="GO" id="GO:0016818">
    <property type="term" value="F:hydrolase activity, acting on acid anhydrides, in phosphorus-containing anhydrides"/>
    <property type="evidence" value="ECO:0007669"/>
    <property type="project" value="InterPro"/>
</dbReference>
<keyword evidence="3" id="KW-1185">Reference proteome</keyword>
<dbReference type="PANTHER" id="PTHR11472:SF47">
    <property type="entry name" value="FANCONI ANEMIA GROUP J PROTEIN"/>
    <property type="match status" value="1"/>
</dbReference>
<dbReference type="AlphaFoldDB" id="A0A8J2PHJ9"/>
<dbReference type="OrthoDB" id="19182at2759"/>
<dbReference type="InterPro" id="IPR006555">
    <property type="entry name" value="ATP-dep_Helicase_C"/>
</dbReference>
<dbReference type="Pfam" id="PF13307">
    <property type="entry name" value="Helicase_C_2"/>
    <property type="match status" value="1"/>
</dbReference>
<dbReference type="GO" id="GO:0005634">
    <property type="term" value="C:nucleus"/>
    <property type="evidence" value="ECO:0007669"/>
    <property type="project" value="TreeGrafter"/>
</dbReference>
<reference evidence="2" key="1">
    <citation type="submission" date="2021-06" db="EMBL/GenBank/DDBJ databases">
        <authorList>
            <person name="Hodson N. C."/>
            <person name="Mongue J. A."/>
            <person name="Jaron S. K."/>
        </authorList>
    </citation>
    <scope>NUCLEOTIDE SEQUENCE</scope>
</reference>
<accession>A0A8J2PHJ9</accession>
<gene>
    <name evidence="2" type="ORF">AFUS01_LOCUS40217</name>
</gene>
<dbReference type="PANTHER" id="PTHR11472">
    <property type="entry name" value="DNA REPAIR DEAD HELICASE RAD3/XP-D SUBFAMILY MEMBER"/>
    <property type="match status" value="1"/>
</dbReference>
<dbReference type="Proteomes" id="UP000708208">
    <property type="component" value="Unassembled WGS sequence"/>
</dbReference>
<dbReference type="InterPro" id="IPR045028">
    <property type="entry name" value="DinG/Rad3-like"/>
</dbReference>
<evidence type="ECO:0000313" key="3">
    <source>
        <dbReference type="Proteomes" id="UP000708208"/>
    </source>
</evidence>
<evidence type="ECO:0000313" key="2">
    <source>
        <dbReference type="EMBL" id="CAG7830413.1"/>
    </source>
</evidence>
<comment type="caution">
    <text evidence="2">The sequence shown here is derived from an EMBL/GenBank/DDBJ whole genome shotgun (WGS) entry which is preliminary data.</text>
</comment>
<evidence type="ECO:0000259" key="1">
    <source>
        <dbReference type="SMART" id="SM00491"/>
    </source>
</evidence>
<feature type="non-terminal residue" evidence="2">
    <location>
        <position position="82"/>
    </location>
</feature>
<dbReference type="SMART" id="SM00491">
    <property type="entry name" value="HELICc2"/>
    <property type="match status" value="1"/>
</dbReference>
<proteinExistence type="predicted"/>
<dbReference type="GO" id="GO:0003678">
    <property type="term" value="F:DNA helicase activity"/>
    <property type="evidence" value="ECO:0007669"/>
    <property type="project" value="TreeGrafter"/>
</dbReference>
<name>A0A8J2PHJ9_9HEXA</name>